<dbReference type="PANTHER" id="PTHR31390">
    <property type="entry name" value="EXPRESSED PROTEIN"/>
    <property type="match status" value="1"/>
</dbReference>
<evidence type="ECO:0000313" key="3">
    <source>
        <dbReference type="Proteomes" id="UP001293593"/>
    </source>
</evidence>
<organism evidence="2 3">
    <name type="scientific">Acacia crassicarpa</name>
    <name type="common">northern wattle</name>
    <dbReference type="NCBI Taxonomy" id="499986"/>
    <lineage>
        <taxon>Eukaryota</taxon>
        <taxon>Viridiplantae</taxon>
        <taxon>Streptophyta</taxon>
        <taxon>Embryophyta</taxon>
        <taxon>Tracheophyta</taxon>
        <taxon>Spermatophyta</taxon>
        <taxon>Magnoliopsida</taxon>
        <taxon>eudicotyledons</taxon>
        <taxon>Gunneridae</taxon>
        <taxon>Pentapetalae</taxon>
        <taxon>rosids</taxon>
        <taxon>fabids</taxon>
        <taxon>Fabales</taxon>
        <taxon>Fabaceae</taxon>
        <taxon>Caesalpinioideae</taxon>
        <taxon>mimosoid clade</taxon>
        <taxon>Acacieae</taxon>
        <taxon>Acacia</taxon>
    </lineage>
</organism>
<name>A0AAE1NC98_9FABA</name>
<feature type="region of interest" description="Disordered" evidence="1">
    <location>
        <begin position="352"/>
        <end position="400"/>
    </location>
</feature>
<dbReference type="Proteomes" id="UP001293593">
    <property type="component" value="Unassembled WGS sequence"/>
</dbReference>
<evidence type="ECO:0000313" key="2">
    <source>
        <dbReference type="EMBL" id="KAK4286555.1"/>
    </source>
</evidence>
<gene>
    <name evidence="2" type="ORF">QN277_003096</name>
</gene>
<keyword evidence="3" id="KW-1185">Reference proteome</keyword>
<sequence>MSGTHYDRLQLDNSALLDADLHHKITKCEGDRKSFENHQKQGNCRRQCEEDELVRYMSNLPGYLEKGESIHDKVLNVGVLDWACLEQWKCSHKHMPHMSSRCSTSTSNTSVTDSMDRSPGYFGMGRSLSPSCRSICHPPLPSQFMASAMQCHSRDAKSLGYFFENCQNISGCNNNTHNQFVKANDHLSQNIPDNKLKTRNMKELDPKIDMKRGALSSDQMYEVASCIKLQMSSQDGKFERKVETFQQPNVVTVEEDLLKKNKPHVLCLSRNIHLNDHSLPTSQGRKAQIHGRTSFTGNPKGLSLENVSYKMSNSCTLPDEVNCFHSLAKGYSSTGTEGTKIHTATFSAPLSAKMGIRPSKSRQAEKKQPITTMLSTRESSQEPSPKVTGEKSRSSSPFRRFSFSTGFASKGSGYKEDALRPHRSSIGTAMSCSENMRGCSSSDILGNGKAGGAGRSRSSPLRRLLDPLLKPKTVNCHHPADSSQKDPLLINKNCMSANGKSSSLQREKGLIKEHRVGHSTIDKDDSLKNKNHVSPTVQALLRIAWKNGLPTFTFAVDKSSSILAATVKKLSTTEKDGCCCIYTFSTFRDVNKKAGNWIKQAGKCKGPDYIHHIVAQMKVSNPRYQNYVDSSTVKEFVLYSVKSKQGCDQASHYQLDDELAAIILKMPKTMGFTDNEHYSGSRDYRQELVHATVVFPSGVHSHPRKGGPSSLIERWKSGGSCDCGGWDLGCELQIFANENPARKKSCSSNTSCEDHFELFLQGNGREHRPAFRLGPCKQGIFSVVYDSSFTLLQAFSICIALLDCKMPIELSGTRNLVEEKTPRLEIDEVKAFNN</sequence>
<reference evidence="2" key="1">
    <citation type="submission" date="2023-10" db="EMBL/GenBank/DDBJ databases">
        <title>Chromosome-level genome of the transformable northern wattle, Acacia crassicarpa.</title>
        <authorList>
            <person name="Massaro I."/>
            <person name="Sinha N.R."/>
            <person name="Poethig S."/>
            <person name="Leichty A.R."/>
        </authorList>
    </citation>
    <scope>NUCLEOTIDE SEQUENCE</scope>
    <source>
        <strain evidence="2">Acra3RX</strain>
        <tissue evidence="2">Leaf</tissue>
    </source>
</reference>
<dbReference type="PANTHER" id="PTHR31390:SF4">
    <property type="entry name" value="DUF3527 DOMAIN-CONTAINING PROTEIN"/>
    <property type="match status" value="1"/>
</dbReference>
<protein>
    <submittedName>
        <fullName evidence="2">Uncharacterized protein</fullName>
    </submittedName>
</protein>
<dbReference type="EMBL" id="JAWXYG010000001">
    <property type="protein sequence ID" value="KAK4286555.1"/>
    <property type="molecule type" value="Genomic_DNA"/>
</dbReference>
<evidence type="ECO:0000256" key="1">
    <source>
        <dbReference type="SAM" id="MobiDB-lite"/>
    </source>
</evidence>
<proteinExistence type="predicted"/>
<feature type="compositionally biased region" description="Polar residues" evidence="1">
    <location>
        <begin position="369"/>
        <end position="383"/>
    </location>
</feature>
<dbReference type="InterPro" id="IPR021916">
    <property type="entry name" value="DUF3527"/>
</dbReference>
<comment type="caution">
    <text evidence="2">The sequence shown here is derived from an EMBL/GenBank/DDBJ whole genome shotgun (WGS) entry which is preliminary data.</text>
</comment>
<dbReference type="Pfam" id="PF12043">
    <property type="entry name" value="DUF3527"/>
    <property type="match status" value="2"/>
</dbReference>
<accession>A0AAE1NC98</accession>
<dbReference type="AlphaFoldDB" id="A0AAE1NC98"/>